<dbReference type="STRING" id="1844006.PhaeoP97_01785"/>
<reference evidence="3" key="1">
    <citation type="submission" date="2016-07" db="EMBL/GenBank/DDBJ databases">
        <title>Phaeobacter portensis sp. nov., a tropodithietic acid producing bacterium isolated from a German harbor.</title>
        <authorList>
            <person name="Freese H.M."/>
            <person name="Bunk B."/>
            <person name="Breider S."/>
            <person name="Brinkhoff T."/>
        </authorList>
    </citation>
    <scope>NUCLEOTIDE SEQUENCE [LARGE SCALE GENOMIC DNA]</scope>
    <source>
        <strain evidence="3">P97</strain>
    </source>
</reference>
<evidence type="ECO:0000259" key="1">
    <source>
        <dbReference type="Pfam" id="PF09356"/>
    </source>
</evidence>
<protein>
    <recommendedName>
        <fullName evidence="1">Bacteriophage phiJL001 Gp84 C-terminal domain-containing protein</fullName>
    </recommendedName>
</protein>
<keyword evidence="3" id="KW-1185">Reference proteome</keyword>
<dbReference type="InterPro" id="IPR018964">
    <property type="entry name" value="Phage_phiJL001_Gp84_C"/>
</dbReference>
<dbReference type="EMBL" id="CP016364">
    <property type="protein sequence ID" value="APG47198.1"/>
    <property type="molecule type" value="Genomic_DNA"/>
</dbReference>
<feature type="domain" description="Bacteriophage phiJL001 Gp84 C-terminal" evidence="1">
    <location>
        <begin position="202"/>
        <end position="298"/>
    </location>
</feature>
<dbReference type="Proteomes" id="UP000183859">
    <property type="component" value="Chromosome"/>
</dbReference>
<dbReference type="Pfam" id="PF09931">
    <property type="entry name" value="Phage_phiJL001_Gp84_N"/>
    <property type="match status" value="1"/>
</dbReference>
<sequence length="316" mass="34547">MAGISEAFQTHVAGGLTTLCRCWLVTRSDGVRFGFTDHDRDLRFESAAEGEAGLLFRAGTGLTARSLQQATGLAVDNTEALGALSDAAIREEEIEAGRFDGAEVRCWLVNWADVSVRWLQFRGSFGQIRRAGGAFEAELRGLTEALNQPMGRIYQKPCTAVLGDGACRFDMTTPGYALELAAEEIREGQYFSFAALPGFEPNWFTSGRLTVMSGAAKGLWGWIKQNRQQAGRLGQDASAPDPNAEHRQLTLWEPLRATVQPGDRLHLAAGCDKRLKTCRLKFNNGVNFQGFPDIPGEDWVMSVPRQSGTNTGGSRR</sequence>
<name>A0A1L3I4Y7_9RHOB</name>
<gene>
    <name evidence="2" type="ORF">PhaeoP97_01785</name>
</gene>
<dbReference type="InterPro" id="IPR011928">
    <property type="entry name" value="Phage_phiJL001_Gp84"/>
</dbReference>
<proteinExistence type="predicted"/>
<dbReference type="OrthoDB" id="1633386at2"/>
<evidence type="ECO:0000313" key="2">
    <source>
        <dbReference type="EMBL" id="APG47198.1"/>
    </source>
</evidence>
<dbReference type="AlphaFoldDB" id="A0A1L3I4Y7"/>
<evidence type="ECO:0000313" key="3">
    <source>
        <dbReference type="Proteomes" id="UP000183859"/>
    </source>
</evidence>
<accession>A0A1L3I4Y7</accession>
<organism evidence="2 3">
    <name type="scientific">Phaeobacter porticola</name>
    <dbReference type="NCBI Taxonomy" id="1844006"/>
    <lineage>
        <taxon>Bacteria</taxon>
        <taxon>Pseudomonadati</taxon>
        <taxon>Pseudomonadota</taxon>
        <taxon>Alphaproteobacteria</taxon>
        <taxon>Rhodobacterales</taxon>
        <taxon>Roseobacteraceae</taxon>
        <taxon>Phaeobacter</taxon>
    </lineage>
</organism>
<dbReference type="Pfam" id="PF09356">
    <property type="entry name" value="Phage_BR0599"/>
    <property type="match status" value="1"/>
</dbReference>
<dbReference type="KEGG" id="php:PhaeoP97_01785"/>
<dbReference type="NCBIfam" id="TIGR02218">
    <property type="entry name" value="phg_TIGR02218"/>
    <property type="match status" value="1"/>
</dbReference>
<dbReference type="RefSeq" id="WP_072504764.1">
    <property type="nucleotide sequence ID" value="NZ_CP016364.1"/>
</dbReference>